<dbReference type="Pfam" id="PF07336">
    <property type="entry name" value="ABATE"/>
    <property type="match status" value="1"/>
</dbReference>
<protein>
    <submittedName>
        <fullName evidence="2">CGNR zinc finger domain-containing protein</fullName>
    </submittedName>
</protein>
<dbReference type="Proteomes" id="UP001165283">
    <property type="component" value="Unassembled WGS sequence"/>
</dbReference>
<comment type="caution">
    <text evidence="2">The sequence shown here is derived from an EMBL/GenBank/DDBJ whole genome shotgun (WGS) entry which is preliminary data.</text>
</comment>
<dbReference type="EMBL" id="JAGSOV010000037">
    <property type="protein sequence ID" value="MCO1656865.1"/>
    <property type="molecule type" value="Genomic_DNA"/>
</dbReference>
<feature type="domain" description="Zinc finger CGNR" evidence="1">
    <location>
        <begin position="157"/>
        <end position="201"/>
    </location>
</feature>
<dbReference type="PANTHER" id="PTHR35525:SF3">
    <property type="entry name" value="BLL6575 PROTEIN"/>
    <property type="match status" value="1"/>
</dbReference>
<dbReference type="Gene3D" id="1.10.3300.10">
    <property type="entry name" value="Jann2411-like domain"/>
    <property type="match status" value="1"/>
</dbReference>
<dbReference type="InterPro" id="IPR021005">
    <property type="entry name" value="Znf_CGNR"/>
</dbReference>
<dbReference type="PANTHER" id="PTHR35525">
    <property type="entry name" value="BLL6575 PROTEIN"/>
    <property type="match status" value="1"/>
</dbReference>
<organism evidence="2 3">
    <name type="scientific">Pseudonocardia humida</name>
    <dbReference type="NCBI Taxonomy" id="2800819"/>
    <lineage>
        <taxon>Bacteria</taxon>
        <taxon>Bacillati</taxon>
        <taxon>Actinomycetota</taxon>
        <taxon>Actinomycetes</taxon>
        <taxon>Pseudonocardiales</taxon>
        <taxon>Pseudonocardiaceae</taxon>
        <taxon>Pseudonocardia</taxon>
    </lineage>
</organism>
<reference evidence="2" key="1">
    <citation type="submission" date="2021-04" db="EMBL/GenBank/DDBJ databases">
        <title>Pseudonocardia sp. nov., isolated from sandy soil of mangrove forest.</title>
        <authorList>
            <person name="Zan Z."/>
            <person name="Huang R."/>
            <person name="Liu W."/>
        </authorList>
    </citation>
    <scope>NUCLEOTIDE SEQUENCE</scope>
    <source>
        <strain evidence="2">S2-4</strain>
    </source>
</reference>
<evidence type="ECO:0000259" key="1">
    <source>
        <dbReference type="Pfam" id="PF11706"/>
    </source>
</evidence>
<evidence type="ECO:0000313" key="2">
    <source>
        <dbReference type="EMBL" id="MCO1656865.1"/>
    </source>
</evidence>
<keyword evidence="3" id="KW-1185">Reference proteome</keyword>
<dbReference type="SUPFAM" id="SSF160904">
    <property type="entry name" value="Jann2411-like"/>
    <property type="match status" value="1"/>
</dbReference>
<name>A0ABT1A1J7_9PSEU</name>
<dbReference type="Pfam" id="PF11706">
    <property type="entry name" value="zf-CGNR"/>
    <property type="match status" value="1"/>
</dbReference>
<sequence length="212" mass="22980">MGPMNIVGGHVALDLVNTVEPRVPGGTDGVDHLDTPDDLARWASRVAMLDGDEAERVRRAWADADGGASALAAALEIREAAYTVLLTQLGAVEDVGTALDVLVRHWRRAMGRSTLSLEPVEDTGDRLRVGVDPELLVPDRLAHATVTLLRTLDPRQLKACPLTEGGCGWLFLDRSRNGSRRWCSMEDCGARAKARRLTDRRRGARAARPASS</sequence>
<gene>
    <name evidence="2" type="ORF">KDL28_17540</name>
</gene>
<accession>A0ABT1A1J7</accession>
<dbReference type="InterPro" id="IPR023286">
    <property type="entry name" value="ABATE_dom_sf"/>
</dbReference>
<dbReference type="InterPro" id="IPR010852">
    <property type="entry name" value="ABATE"/>
</dbReference>
<evidence type="ECO:0000313" key="3">
    <source>
        <dbReference type="Proteomes" id="UP001165283"/>
    </source>
</evidence>
<proteinExistence type="predicted"/>